<accession>A0ABM1ADC2</accession>
<feature type="transmembrane region" description="Helical" evidence="7">
    <location>
        <begin position="463"/>
        <end position="485"/>
    </location>
</feature>
<keyword evidence="6" id="KW-0769">Symport</keyword>
<sequence length="589" mass="65837">MEARQNWSKKLEFLLAIIGYAVGLGNVWRFPYLCFRSGGGAFLIPFFIMLVVCGVPLAYMEMAIGQYTRQGPIGAIGKMCPFFKGAGVATVVISFLFTTYYIIIITWSFYYMFSCFTDELPWTHCNHTWNSPLCWLNTSTENFTAVQPNGSRSPTEDFFIENVLERSSGIDEQGAFRWQLLLILLLCWVVVYFCIWKGPKSTGKVVYFTATFPYLVLLILLIRGVTLPGSEDGIDYFIRPRWSLLLDAKVWVYAAAQTFNSIGVAFGGLITMSSYSKFNNNILRDVLILALVDAFTCLLAGFAIFSILGNLALNQGKRVSEVVQEGPGLVFVIYPQAFHTMPVSQLFAVLFFFMLVCLGIDSQFASVEVIVTTIQDHFASYVKKYFKKKEFLVMAVCFVSFLCGLPNITQGGFYFFQLIDYYAAALSLMILVIFEVIAVCWCYGARNLSENIRQMTGSKANYFFLSCWYVLSPVLLLAVWVFSLIQYKPLSVAGYEYPSWAIGLGWVIALLSVVCIPSGMIHAVATTKGSSLYQKVVNSFKTTLVNEMPSPTGLSSGDAILTKVTTTNSSSNYSDQPDCKPPSKHCIQL</sequence>
<dbReference type="PROSITE" id="PS00754">
    <property type="entry name" value="NA_NEUROTRAN_SYMP_2"/>
    <property type="match status" value="1"/>
</dbReference>
<evidence type="ECO:0000256" key="7">
    <source>
        <dbReference type="SAM" id="Phobius"/>
    </source>
</evidence>
<dbReference type="PANTHER" id="PTHR11616:SF303">
    <property type="entry name" value="SODIUM- AND CHLORIDE-DEPENDENT GABA TRANSPORTER INE"/>
    <property type="match status" value="1"/>
</dbReference>
<gene>
    <name evidence="9" type="primary">LOC101847545</name>
</gene>
<name>A0ABM1ADC2_APLCA</name>
<feature type="transmembrane region" description="Helical" evidence="7">
    <location>
        <begin position="346"/>
        <end position="371"/>
    </location>
</feature>
<feature type="transmembrane region" description="Helical" evidence="7">
    <location>
        <begin position="207"/>
        <end position="230"/>
    </location>
</feature>
<feature type="transmembrane region" description="Helical" evidence="7">
    <location>
        <begin position="176"/>
        <end position="195"/>
    </location>
</feature>
<feature type="transmembrane region" description="Helical" evidence="7">
    <location>
        <begin position="421"/>
        <end position="443"/>
    </location>
</feature>
<evidence type="ECO:0000256" key="6">
    <source>
        <dbReference type="RuleBase" id="RU003732"/>
    </source>
</evidence>
<dbReference type="InterPro" id="IPR037272">
    <property type="entry name" value="SNS_sf"/>
</dbReference>
<feature type="transmembrane region" description="Helical" evidence="7">
    <location>
        <begin position="286"/>
        <end position="308"/>
    </location>
</feature>
<dbReference type="PRINTS" id="PR00176">
    <property type="entry name" value="NANEUSMPORT"/>
</dbReference>
<feature type="transmembrane region" description="Helical" evidence="7">
    <location>
        <begin position="42"/>
        <end position="64"/>
    </location>
</feature>
<proteinExistence type="inferred from homology"/>
<feature type="transmembrane region" description="Helical" evidence="7">
    <location>
        <begin position="12"/>
        <end position="30"/>
    </location>
</feature>
<keyword evidence="5 7" id="KW-0472">Membrane</keyword>
<dbReference type="SUPFAM" id="SSF161070">
    <property type="entry name" value="SNF-like"/>
    <property type="match status" value="1"/>
</dbReference>
<dbReference type="Proteomes" id="UP000694888">
    <property type="component" value="Unplaced"/>
</dbReference>
<reference evidence="9" key="1">
    <citation type="submission" date="2025-08" db="UniProtKB">
        <authorList>
            <consortium name="RefSeq"/>
        </authorList>
    </citation>
    <scope>IDENTIFICATION</scope>
</reference>
<organism evidence="8 9">
    <name type="scientific">Aplysia californica</name>
    <name type="common">California sea hare</name>
    <dbReference type="NCBI Taxonomy" id="6500"/>
    <lineage>
        <taxon>Eukaryota</taxon>
        <taxon>Metazoa</taxon>
        <taxon>Spiralia</taxon>
        <taxon>Lophotrochozoa</taxon>
        <taxon>Mollusca</taxon>
        <taxon>Gastropoda</taxon>
        <taxon>Heterobranchia</taxon>
        <taxon>Euthyneura</taxon>
        <taxon>Tectipleura</taxon>
        <taxon>Aplysiida</taxon>
        <taxon>Aplysioidea</taxon>
        <taxon>Aplysiidae</taxon>
        <taxon>Aplysia</taxon>
    </lineage>
</organism>
<dbReference type="Pfam" id="PF00209">
    <property type="entry name" value="SNF"/>
    <property type="match status" value="1"/>
</dbReference>
<evidence type="ECO:0000313" key="9">
    <source>
        <dbReference type="RefSeq" id="XP_012945518.2"/>
    </source>
</evidence>
<keyword evidence="2 6" id="KW-0813">Transport</keyword>
<comment type="subcellular location">
    <subcellularLocation>
        <location evidence="1">Membrane</location>
        <topology evidence="1">Multi-pass membrane protein</topology>
    </subcellularLocation>
</comment>
<dbReference type="PROSITE" id="PS50267">
    <property type="entry name" value="NA_NEUROTRAN_SYMP_3"/>
    <property type="match status" value="1"/>
</dbReference>
<dbReference type="PROSITE" id="PS00610">
    <property type="entry name" value="NA_NEUROTRAN_SYMP_1"/>
    <property type="match status" value="1"/>
</dbReference>
<protein>
    <recommendedName>
        <fullName evidence="6">Transporter</fullName>
    </recommendedName>
</protein>
<keyword evidence="8" id="KW-1185">Reference proteome</keyword>
<feature type="transmembrane region" description="Helical" evidence="7">
    <location>
        <begin position="250"/>
        <end position="274"/>
    </location>
</feature>
<feature type="transmembrane region" description="Helical" evidence="7">
    <location>
        <begin position="85"/>
        <end position="113"/>
    </location>
</feature>
<dbReference type="RefSeq" id="XP_012945518.2">
    <property type="nucleotide sequence ID" value="XM_013090064.2"/>
</dbReference>
<keyword evidence="3 6" id="KW-0812">Transmembrane</keyword>
<feature type="transmembrane region" description="Helical" evidence="7">
    <location>
        <begin position="391"/>
        <end position="409"/>
    </location>
</feature>
<feature type="transmembrane region" description="Helical" evidence="7">
    <location>
        <begin position="497"/>
        <end position="525"/>
    </location>
</feature>
<evidence type="ECO:0000313" key="8">
    <source>
        <dbReference type="Proteomes" id="UP000694888"/>
    </source>
</evidence>
<comment type="similarity">
    <text evidence="6">Belongs to the sodium:neurotransmitter symporter (SNF) (TC 2.A.22) family.</text>
</comment>
<dbReference type="PANTHER" id="PTHR11616">
    <property type="entry name" value="SODIUM/CHLORIDE DEPENDENT TRANSPORTER"/>
    <property type="match status" value="1"/>
</dbReference>
<evidence type="ECO:0000256" key="1">
    <source>
        <dbReference type="ARBA" id="ARBA00004141"/>
    </source>
</evidence>
<dbReference type="NCBIfam" id="NF037979">
    <property type="entry name" value="Na_transp"/>
    <property type="match status" value="1"/>
</dbReference>
<dbReference type="GeneID" id="101847545"/>
<evidence type="ECO:0000256" key="5">
    <source>
        <dbReference type="ARBA" id="ARBA00023136"/>
    </source>
</evidence>
<evidence type="ECO:0000256" key="4">
    <source>
        <dbReference type="ARBA" id="ARBA00022989"/>
    </source>
</evidence>
<evidence type="ECO:0000256" key="3">
    <source>
        <dbReference type="ARBA" id="ARBA00022692"/>
    </source>
</evidence>
<evidence type="ECO:0000256" key="2">
    <source>
        <dbReference type="ARBA" id="ARBA00022448"/>
    </source>
</evidence>
<dbReference type="InterPro" id="IPR000175">
    <property type="entry name" value="Na/ntran_symport"/>
</dbReference>
<keyword evidence="4 7" id="KW-1133">Transmembrane helix</keyword>